<feature type="compositionally biased region" description="Basic and acidic residues" evidence="1">
    <location>
        <begin position="48"/>
        <end position="62"/>
    </location>
</feature>
<sequence length="93" mass="10251">HLAVKVDEKLRTESSQGQFGTATADALEHNLEELTLHTEGEYAYNKTWKDASGDQKDTDGRNAGEVPEITSHEPFTIKKSTFQAHVAAVHSVE</sequence>
<reference evidence="2 3" key="1">
    <citation type="submission" date="2011-02" db="EMBL/GenBank/DDBJ databases">
        <title>The Genome Sequence of Sphaeroforma arctica JP610.</title>
        <authorList>
            <consortium name="The Broad Institute Genome Sequencing Platform"/>
            <person name="Russ C."/>
            <person name="Cuomo C."/>
            <person name="Young S.K."/>
            <person name="Zeng Q."/>
            <person name="Gargeya S."/>
            <person name="Alvarado L."/>
            <person name="Berlin A."/>
            <person name="Chapman S.B."/>
            <person name="Chen Z."/>
            <person name="Freedman E."/>
            <person name="Gellesch M."/>
            <person name="Goldberg J."/>
            <person name="Griggs A."/>
            <person name="Gujja S."/>
            <person name="Heilman E."/>
            <person name="Heiman D."/>
            <person name="Howarth C."/>
            <person name="Mehta T."/>
            <person name="Neiman D."/>
            <person name="Pearson M."/>
            <person name="Roberts A."/>
            <person name="Saif S."/>
            <person name="Shea T."/>
            <person name="Shenoy N."/>
            <person name="Sisk P."/>
            <person name="Stolte C."/>
            <person name="Sykes S."/>
            <person name="White J."/>
            <person name="Yandava C."/>
            <person name="Burger G."/>
            <person name="Gray M.W."/>
            <person name="Holland P.W.H."/>
            <person name="King N."/>
            <person name="Lang F.B.F."/>
            <person name="Roger A.J."/>
            <person name="Ruiz-Trillo I."/>
            <person name="Haas B."/>
            <person name="Nusbaum C."/>
            <person name="Birren B."/>
        </authorList>
    </citation>
    <scope>NUCLEOTIDE SEQUENCE [LARGE SCALE GENOMIC DNA]</scope>
    <source>
        <strain evidence="2 3">JP610</strain>
    </source>
</reference>
<name>A0A0L0F0R2_9EUKA</name>
<dbReference type="RefSeq" id="XP_014144194.1">
    <property type="nucleotide sequence ID" value="XM_014288719.1"/>
</dbReference>
<dbReference type="GeneID" id="25917688"/>
<feature type="region of interest" description="Disordered" evidence="1">
    <location>
        <begin position="48"/>
        <end position="67"/>
    </location>
</feature>
<feature type="non-terminal residue" evidence="2">
    <location>
        <position position="93"/>
    </location>
</feature>
<evidence type="ECO:0000313" key="3">
    <source>
        <dbReference type="Proteomes" id="UP000054560"/>
    </source>
</evidence>
<protein>
    <submittedName>
        <fullName evidence="2">Uncharacterized protein</fullName>
    </submittedName>
</protein>
<accession>A0A0L0F0R2</accession>
<evidence type="ECO:0000313" key="2">
    <source>
        <dbReference type="EMBL" id="KNC70292.1"/>
    </source>
</evidence>
<dbReference type="AlphaFoldDB" id="A0A0L0F0R2"/>
<keyword evidence="3" id="KW-1185">Reference proteome</keyword>
<proteinExistence type="predicted"/>
<dbReference type="EMBL" id="KQ251569">
    <property type="protein sequence ID" value="KNC70292.1"/>
    <property type="molecule type" value="Genomic_DNA"/>
</dbReference>
<evidence type="ECO:0000256" key="1">
    <source>
        <dbReference type="SAM" id="MobiDB-lite"/>
    </source>
</evidence>
<organism evidence="2 3">
    <name type="scientific">Sphaeroforma arctica JP610</name>
    <dbReference type="NCBI Taxonomy" id="667725"/>
    <lineage>
        <taxon>Eukaryota</taxon>
        <taxon>Ichthyosporea</taxon>
        <taxon>Ichthyophonida</taxon>
        <taxon>Sphaeroforma</taxon>
    </lineage>
</organism>
<dbReference type="Proteomes" id="UP000054560">
    <property type="component" value="Unassembled WGS sequence"/>
</dbReference>
<feature type="non-terminal residue" evidence="2">
    <location>
        <position position="1"/>
    </location>
</feature>
<gene>
    <name evidence="2" type="ORF">SARC_17184</name>
</gene>